<feature type="domain" description="Protein kinase" evidence="8">
    <location>
        <begin position="836"/>
        <end position="1098"/>
    </location>
</feature>
<gene>
    <name evidence="9" type="ORF">RHGRI_026002</name>
</gene>
<dbReference type="SUPFAM" id="SSF56112">
    <property type="entry name" value="Protein kinase-like (PK-like)"/>
    <property type="match status" value="1"/>
</dbReference>
<dbReference type="AlphaFoldDB" id="A0AAV6IR76"/>
<evidence type="ECO:0000256" key="5">
    <source>
        <dbReference type="ARBA" id="ARBA00022777"/>
    </source>
</evidence>
<comment type="similarity">
    <text evidence="1">Belongs to the protein kinase superfamily. CMGC Ser/Thr protein kinase family. MAP kinase subfamily.</text>
</comment>
<feature type="region of interest" description="Disordered" evidence="7">
    <location>
        <begin position="402"/>
        <end position="421"/>
    </location>
</feature>
<dbReference type="InterPro" id="IPR000719">
    <property type="entry name" value="Prot_kinase_dom"/>
</dbReference>
<dbReference type="Pfam" id="PF00069">
    <property type="entry name" value="Pkinase"/>
    <property type="match status" value="1"/>
</dbReference>
<feature type="compositionally biased region" description="Polar residues" evidence="7">
    <location>
        <begin position="403"/>
        <end position="421"/>
    </location>
</feature>
<feature type="region of interest" description="Disordered" evidence="7">
    <location>
        <begin position="499"/>
        <end position="520"/>
    </location>
</feature>
<keyword evidence="10" id="KW-1185">Reference proteome</keyword>
<evidence type="ECO:0000256" key="7">
    <source>
        <dbReference type="SAM" id="MobiDB-lite"/>
    </source>
</evidence>
<dbReference type="Gene3D" id="1.10.510.10">
    <property type="entry name" value="Transferase(Phosphotransferase) domain 1"/>
    <property type="match status" value="2"/>
</dbReference>
<keyword evidence="5" id="KW-0418">Kinase</keyword>
<dbReference type="FunFam" id="1.10.510.10:FF:000624">
    <property type="entry name" value="Mitogen-activated protein kinase"/>
    <property type="match status" value="1"/>
</dbReference>
<dbReference type="Proteomes" id="UP000823749">
    <property type="component" value="Chromosome 9"/>
</dbReference>
<evidence type="ECO:0000313" key="10">
    <source>
        <dbReference type="Proteomes" id="UP000823749"/>
    </source>
</evidence>
<feature type="compositionally biased region" description="Basic and acidic residues" evidence="7">
    <location>
        <begin position="607"/>
        <end position="616"/>
    </location>
</feature>
<evidence type="ECO:0000256" key="2">
    <source>
        <dbReference type="ARBA" id="ARBA00022527"/>
    </source>
</evidence>
<keyword evidence="4" id="KW-0547">Nucleotide-binding</keyword>
<reference evidence="9" key="1">
    <citation type="submission" date="2020-08" db="EMBL/GenBank/DDBJ databases">
        <title>Plant Genome Project.</title>
        <authorList>
            <person name="Zhang R.-G."/>
        </authorList>
    </citation>
    <scope>NUCLEOTIDE SEQUENCE</scope>
    <source>
        <strain evidence="9">WSP0</strain>
        <tissue evidence="9">Leaf</tissue>
    </source>
</reference>
<keyword evidence="6" id="KW-0067">ATP-binding</keyword>
<feature type="compositionally biased region" description="Acidic residues" evidence="7">
    <location>
        <begin position="52"/>
        <end position="61"/>
    </location>
</feature>
<dbReference type="InterPro" id="IPR011009">
    <property type="entry name" value="Kinase-like_dom_sf"/>
</dbReference>
<dbReference type="Pfam" id="PF08268">
    <property type="entry name" value="FBA_3"/>
    <property type="match status" value="1"/>
</dbReference>
<dbReference type="GO" id="GO:0005524">
    <property type="term" value="F:ATP binding"/>
    <property type="evidence" value="ECO:0007669"/>
    <property type="project" value="UniProtKB-KW"/>
</dbReference>
<evidence type="ECO:0000259" key="8">
    <source>
        <dbReference type="PROSITE" id="PS50011"/>
    </source>
</evidence>
<feature type="compositionally biased region" description="Low complexity" evidence="7">
    <location>
        <begin position="543"/>
        <end position="554"/>
    </location>
</feature>
<dbReference type="FunFam" id="3.30.200.20:FF:000046">
    <property type="entry name" value="Mitogen-activated protein kinase"/>
    <property type="match status" value="1"/>
</dbReference>
<dbReference type="InterPro" id="IPR050117">
    <property type="entry name" value="MAPK"/>
</dbReference>
<dbReference type="NCBIfam" id="TIGR01640">
    <property type="entry name" value="F_box_assoc_1"/>
    <property type="match status" value="1"/>
</dbReference>
<dbReference type="InterPro" id="IPR013187">
    <property type="entry name" value="F-box-assoc_dom_typ3"/>
</dbReference>
<evidence type="ECO:0000256" key="6">
    <source>
        <dbReference type="ARBA" id="ARBA00022840"/>
    </source>
</evidence>
<feature type="compositionally biased region" description="Low complexity" evidence="7">
    <location>
        <begin position="499"/>
        <end position="516"/>
    </location>
</feature>
<accession>A0AAV6IR76</accession>
<organism evidence="9 10">
    <name type="scientific">Rhododendron griersonianum</name>
    <dbReference type="NCBI Taxonomy" id="479676"/>
    <lineage>
        <taxon>Eukaryota</taxon>
        <taxon>Viridiplantae</taxon>
        <taxon>Streptophyta</taxon>
        <taxon>Embryophyta</taxon>
        <taxon>Tracheophyta</taxon>
        <taxon>Spermatophyta</taxon>
        <taxon>Magnoliopsida</taxon>
        <taxon>eudicotyledons</taxon>
        <taxon>Gunneridae</taxon>
        <taxon>Pentapetalae</taxon>
        <taxon>asterids</taxon>
        <taxon>Ericales</taxon>
        <taxon>Ericaceae</taxon>
        <taxon>Ericoideae</taxon>
        <taxon>Rhodoreae</taxon>
        <taxon>Rhododendron</taxon>
    </lineage>
</organism>
<dbReference type="GO" id="GO:0004674">
    <property type="term" value="F:protein serine/threonine kinase activity"/>
    <property type="evidence" value="ECO:0007669"/>
    <property type="project" value="UniProtKB-KW"/>
</dbReference>
<dbReference type="InterPro" id="IPR017451">
    <property type="entry name" value="F-box-assoc_interact_dom"/>
</dbReference>
<dbReference type="PANTHER" id="PTHR24055">
    <property type="entry name" value="MITOGEN-ACTIVATED PROTEIN KINASE"/>
    <property type="match status" value="1"/>
</dbReference>
<feature type="region of interest" description="Disordered" evidence="7">
    <location>
        <begin position="593"/>
        <end position="616"/>
    </location>
</feature>
<keyword evidence="3" id="KW-0808">Transferase</keyword>
<sequence length="1181" mass="131874">MSIAERERRKRRGQERCTVVIWGNNYLMWGDARGAHDITNPRQPTKTLNDDNNNDDDDDGAIVDLGFPSRQTEEGIEIVGSYNGMICLLYLLDCFVLWNPTIKDSIELPNPHFSISHFDFYFKGFGYNPSIDDYKAVMASREEGNPNVQSTVEVFSLKQGSWKEIGGLQNGLVIEAEQLGTCLNGNLHWLASCDITSPIEKRLIVSLDLGTEEFSEISIPDCYDRSYFFHDLRMINGCLSLLADERDWREVGLWVMKEYGVRGSWTKSVILPTENLLFCDYLVPVCVTKAGDILIDVDGRRVVRYNLEQKTMKKLKTRSVHFIDWRQREMSFLGPVGGFVREIVSNTVVQYAVLWLSEFVSQKIHPLWQRYWPVIYQSILVPAYHLVSDTIQPLLHDLRSNHGDSSAVSASESPPGGTSATTAKDLITAAGLGAAALRYTRVQDVLQKAVAEAGSSTSATRAPAGGTSAKTAKDWITEFGAAARNCERVQDVLQKAAAEARSSTSATRAPAGGTSAKTAKDLGTELGAAVRRMSYVRAEKAAAKASTSATRAPAGQTSKRPQLKQEVLRVLPGHLLEGLRICDIDLQMGERIGGDNQLGKNRHKKSDRNSHELSSVKKNENNLIPTIHNPQLGSILKCRAYRDREMSLLAPVGGLVWEIVSTAVVTYAVPWLSEFVLQRILPLWQRYWPVVYQSVLVPGFHLVSDTILPLLHDLLPNHGDSSAVSASEPPPGGTSPLDQKTLDPPQDHDSHTVSNVSIGPVSDHEDIIGTSLSEMHTPLDGGGTTESVILFLLFSFPYNEDITRISTSESPTQSEGGTPASVDVDFFREYDEGKRYRIEKVIGKDSCGVVCSAYDTQLREKVAIKKISDVFRHVSDVTRILREIKLLRLLRHPDIVGIKHILLPPSRDFKDIYIVFELTECDLHDLIKANDGLTPEHCRFFLYQLLRGFKYIHTANVFHRDLNPRNILTIADCKIKICDFSHAFVDTPTAIFCADYVAKRWYKAPELCGVGQFFSKYSAAIDIWSIGCIFAELLTGKPLFPGENHVHQLDLITDLLGTPSPESIAKVYPQALVLLKRMLAFDPEDRPFAEEALADPYFNDLAGLEREPSAEPVMEAEFAFERLFVTKADIQELMYQEILEYHPQLKEHIEVSEPNATHSSSRRRRMLPRVGGVASILHHPS</sequence>
<evidence type="ECO:0000256" key="1">
    <source>
        <dbReference type="ARBA" id="ARBA00008832"/>
    </source>
</evidence>
<evidence type="ECO:0000256" key="3">
    <source>
        <dbReference type="ARBA" id="ARBA00022679"/>
    </source>
</evidence>
<proteinExistence type="inferred from homology"/>
<dbReference type="EMBL" id="JACTNZ010000009">
    <property type="protein sequence ID" value="KAG5531231.1"/>
    <property type="molecule type" value="Genomic_DNA"/>
</dbReference>
<protein>
    <recommendedName>
        <fullName evidence="8">Protein kinase domain-containing protein</fullName>
    </recommendedName>
</protein>
<evidence type="ECO:0000256" key="4">
    <source>
        <dbReference type="ARBA" id="ARBA00022741"/>
    </source>
</evidence>
<feature type="region of interest" description="Disordered" evidence="7">
    <location>
        <begin position="720"/>
        <end position="762"/>
    </location>
</feature>
<evidence type="ECO:0000313" key="9">
    <source>
        <dbReference type="EMBL" id="KAG5531231.1"/>
    </source>
</evidence>
<name>A0AAV6IR76_9ERIC</name>
<feature type="region of interest" description="Disordered" evidence="7">
    <location>
        <begin position="543"/>
        <end position="563"/>
    </location>
</feature>
<feature type="region of interest" description="Disordered" evidence="7">
    <location>
        <begin position="38"/>
        <end position="61"/>
    </location>
</feature>
<dbReference type="Gene3D" id="3.30.200.20">
    <property type="entry name" value="Phosphorylase Kinase, domain 1"/>
    <property type="match status" value="2"/>
</dbReference>
<dbReference type="PROSITE" id="PS50011">
    <property type="entry name" value="PROTEIN_KINASE_DOM"/>
    <property type="match status" value="1"/>
</dbReference>
<keyword evidence="2" id="KW-0723">Serine/threonine-protein kinase</keyword>
<comment type="caution">
    <text evidence="9">The sequence shown here is derived from an EMBL/GenBank/DDBJ whole genome shotgun (WGS) entry which is preliminary data.</text>
</comment>